<evidence type="ECO:0000313" key="2">
    <source>
        <dbReference type="Proteomes" id="UP000499080"/>
    </source>
</evidence>
<accession>A0A4Y2HFJ9</accession>
<organism evidence="1 2">
    <name type="scientific">Araneus ventricosus</name>
    <name type="common">Orbweaver spider</name>
    <name type="synonym">Epeira ventricosa</name>
    <dbReference type="NCBI Taxonomy" id="182803"/>
    <lineage>
        <taxon>Eukaryota</taxon>
        <taxon>Metazoa</taxon>
        <taxon>Ecdysozoa</taxon>
        <taxon>Arthropoda</taxon>
        <taxon>Chelicerata</taxon>
        <taxon>Arachnida</taxon>
        <taxon>Araneae</taxon>
        <taxon>Araneomorphae</taxon>
        <taxon>Entelegynae</taxon>
        <taxon>Araneoidea</taxon>
        <taxon>Araneidae</taxon>
        <taxon>Araneus</taxon>
    </lineage>
</organism>
<reference evidence="1 2" key="1">
    <citation type="journal article" date="2019" name="Sci. Rep.">
        <title>Orb-weaving spider Araneus ventricosus genome elucidates the spidroin gene catalogue.</title>
        <authorList>
            <person name="Kono N."/>
            <person name="Nakamura H."/>
            <person name="Ohtoshi R."/>
            <person name="Moran D.A.P."/>
            <person name="Shinohara A."/>
            <person name="Yoshida Y."/>
            <person name="Fujiwara M."/>
            <person name="Mori M."/>
            <person name="Tomita M."/>
            <person name="Arakawa K."/>
        </authorList>
    </citation>
    <scope>NUCLEOTIDE SEQUENCE [LARGE SCALE GENOMIC DNA]</scope>
</reference>
<dbReference type="Proteomes" id="UP000499080">
    <property type="component" value="Unassembled WGS sequence"/>
</dbReference>
<proteinExistence type="predicted"/>
<dbReference type="OrthoDB" id="7698527at2759"/>
<dbReference type="PANTHER" id="PTHR45786:SF74">
    <property type="entry name" value="ATP-DEPENDENT DNA HELICASE"/>
    <property type="match status" value="1"/>
</dbReference>
<gene>
    <name evidence="1" type="ORF">AVEN_98111_1</name>
</gene>
<keyword evidence="2" id="KW-1185">Reference proteome</keyword>
<dbReference type="EMBL" id="BGPR01001906">
    <property type="protein sequence ID" value="GBM64068.1"/>
    <property type="molecule type" value="Genomic_DNA"/>
</dbReference>
<dbReference type="PANTHER" id="PTHR45786">
    <property type="entry name" value="DNA BINDING PROTEIN-LIKE"/>
    <property type="match status" value="1"/>
</dbReference>
<evidence type="ECO:0000313" key="1">
    <source>
        <dbReference type="EMBL" id="GBM64068.1"/>
    </source>
</evidence>
<protein>
    <recommendedName>
        <fullName evidence="3">Helitron helicase-like domain-containing protein</fullName>
    </recommendedName>
</protein>
<evidence type="ECO:0008006" key="3">
    <source>
        <dbReference type="Google" id="ProtNLM"/>
    </source>
</evidence>
<dbReference type="AlphaFoldDB" id="A0A4Y2HFJ9"/>
<sequence>MNSSKKYFKCCHDGKVRFPNLTEAPDLFKELFCSNSQEEKNYHQHIQKYNAPLAFESMGAEINAPPGTCPYSVRIRGQIYRMVSPLYSNERNKPGYGKLYLFDSNESSNRYMENNKASLYSVLEKLDALLRSINPFAESYLQMHQLIQSNPAVNVKIIFMEHPDLDLRSYNTPTSRTEVDATFVGDDGEFPANGGICIYLVAVCCKNIPR</sequence>
<name>A0A4Y2HFJ9_ARAVE</name>
<comment type="caution">
    <text evidence="1">The sequence shown here is derived from an EMBL/GenBank/DDBJ whole genome shotgun (WGS) entry which is preliminary data.</text>
</comment>